<accession>A0A8J7PN68</accession>
<name>A0A8J7PN68_9BACT</name>
<gene>
    <name evidence="2" type="ORF">J0M35_12085</name>
</gene>
<evidence type="ECO:0000313" key="2">
    <source>
        <dbReference type="EMBL" id="MBN8661097.1"/>
    </source>
</evidence>
<dbReference type="Proteomes" id="UP000664277">
    <property type="component" value="Unassembled WGS sequence"/>
</dbReference>
<feature type="region of interest" description="Disordered" evidence="1">
    <location>
        <begin position="257"/>
        <end position="284"/>
    </location>
</feature>
<proteinExistence type="predicted"/>
<evidence type="ECO:0000256" key="1">
    <source>
        <dbReference type="SAM" id="MobiDB-lite"/>
    </source>
</evidence>
<dbReference type="AlphaFoldDB" id="A0A8J7PN68"/>
<protein>
    <submittedName>
        <fullName evidence="2">Uncharacterized protein</fullName>
    </submittedName>
</protein>
<organism evidence="2 3">
    <name type="scientific">Candidatus Obscuribacter phosphatis</name>
    <dbReference type="NCBI Taxonomy" id="1906157"/>
    <lineage>
        <taxon>Bacteria</taxon>
        <taxon>Bacillati</taxon>
        <taxon>Candidatus Melainabacteria</taxon>
        <taxon>Candidatus Obscuribacterales</taxon>
        <taxon>Candidatus Obscuribacteraceae</taxon>
        <taxon>Candidatus Obscuribacter</taxon>
    </lineage>
</organism>
<evidence type="ECO:0000313" key="3">
    <source>
        <dbReference type="Proteomes" id="UP000664277"/>
    </source>
</evidence>
<comment type="caution">
    <text evidence="2">The sequence shown here is derived from an EMBL/GenBank/DDBJ whole genome shotgun (WGS) entry which is preliminary data.</text>
</comment>
<dbReference type="EMBL" id="JAFLCK010000016">
    <property type="protein sequence ID" value="MBN8661097.1"/>
    <property type="molecule type" value="Genomic_DNA"/>
</dbReference>
<sequence>MFFDRSARGLLFAFALSLGGGALPPVYCAEAELTDRANIDLARSYQMALTVYTMHRQLYQRSLAQAAAASGSSGYSLADSLLRLQDEPRPDLKMPPIQVADNSPFIEAAQRDFEITRMQVSLKQLLPALLAIRFKISRSEYEATWKDLMDRVLKVEQAVIDQDHRLSSLHASTNSSITDMIHAAERDCDQKEYLSTYRTFKETGGISNLLFAHADKHAKLTLDLKNTLLANPPDGMDSRTALISVISPGLLPAINRPTAASPNLAGPPDDPSFSEKSLPEQEKQLDREYQMVNSLFLRLK</sequence>
<reference evidence="2" key="1">
    <citation type="submission" date="2021-02" db="EMBL/GenBank/DDBJ databases">
        <title>Genome-Resolved Metagenomics of a Microbial Community Performing Photosynthetic Biological Nutrient Removal.</title>
        <authorList>
            <person name="Mcdaniel E.A."/>
        </authorList>
    </citation>
    <scope>NUCLEOTIDE SEQUENCE</scope>
    <source>
        <strain evidence="2">UWPOB_OBS1</strain>
    </source>
</reference>